<evidence type="ECO:0000256" key="1">
    <source>
        <dbReference type="SAM" id="MobiDB-lite"/>
    </source>
</evidence>
<sequence>MTVENNLSMDSSCSTDSSPSSSSSGSSVKVATSSARIVKRNRFGPAKAIRNGGQEVSQEQKGQVKRCDWITPNSGKLIIDSRNSAGTPFVSI</sequence>
<protein>
    <submittedName>
        <fullName evidence="2">Uncharacterized protein</fullName>
    </submittedName>
</protein>
<name>A0A2P2P9H3_RHIMU</name>
<dbReference type="AlphaFoldDB" id="A0A2P2P9H3"/>
<feature type="region of interest" description="Disordered" evidence="1">
    <location>
        <begin position="1"/>
        <end position="64"/>
    </location>
</feature>
<dbReference type="EMBL" id="GGEC01070936">
    <property type="protein sequence ID" value="MBX51420.1"/>
    <property type="molecule type" value="Transcribed_RNA"/>
</dbReference>
<reference evidence="2" key="1">
    <citation type="submission" date="2018-02" db="EMBL/GenBank/DDBJ databases">
        <title>Rhizophora mucronata_Transcriptome.</title>
        <authorList>
            <person name="Meera S.P."/>
            <person name="Sreeshan A."/>
            <person name="Augustine A."/>
        </authorList>
    </citation>
    <scope>NUCLEOTIDE SEQUENCE</scope>
    <source>
        <tissue evidence="2">Leaf</tissue>
    </source>
</reference>
<accession>A0A2P2P9H3</accession>
<feature type="compositionally biased region" description="Low complexity" evidence="1">
    <location>
        <begin position="8"/>
        <end position="34"/>
    </location>
</feature>
<organism evidence="2">
    <name type="scientific">Rhizophora mucronata</name>
    <name type="common">Asiatic mangrove</name>
    <dbReference type="NCBI Taxonomy" id="61149"/>
    <lineage>
        <taxon>Eukaryota</taxon>
        <taxon>Viridiplantae</taxon>
        <taxon>Streptophyta</taxon>
        <taxon>Embryophyta</taxon>
        <taxon>Tracheophyta</taxon>
        <taxon>Spermatophyta</taxon>
        <taxon>Magnoliopsida</taxon>
        <taxon>eudicotyledons</taxon>
        <taxon>Gunneridae</taxon>
        <taxon>Pentapetalae</taxon>
        <taxon>rosids</taxon>
        <taxon>fabids</taxon>
        <taxon>Malpighiales</taxon>
        <taxon>Rhizophoraceae</taxon>
        <taxon>Rhizophora</taxon>
    </lineage>
</organism>
<evidence type="ECO:0000313" key="2">
    <source>
        <dbReference type="EMBL" id="MBX51420.1"/>
    </source>
</evidence>
<proteinExistence type="predicted"/>